<evidence type="ECO:0000313" key="2">
    <source>
        <dbReference type="EMBL" id="MDP4095606.1"/>
    </source>
</evidence>
<dbReference type="InterPro" id="IPR017195">
    <property type="entry name" value="ABC_thiamin-permease_prd"/>
</dbReference>
<feature type="transmembrane region" description="Helical" evidence="1">
    <location>
        <begin position="12"/>
        <end position="33"/>
    </location>
</feature>
<dbReference type="RefSeq" id="WP_305753245.1">
    <property type="nucleotide sequence ID" value="NZ_JAPCKK010000004.1"/>
</dbReference>
<feature type="transmembrane region" description="Helical" evidence="1">
    <location>
        <begin position="146"/>
        <end position="169"/>
    </location>
</feature>
<comment type="caution">
    <text evidence="2">The sequence shown here is derived from an EMBL/GenBank/DDBJ whole genome shotgun (WGS) entry which is preliminary data.</text>
</comment>
<feature type="transmembrane region" description="Helical" evidence="1">
    <location>
        <begin position="95"/>
        <end position="112"/>
    </location>
</feature>
<dbReference type="EMBL" id="JAPCKK010000004">
    <property type="protein sequence ID" value="MDP4095606.1"/>
    <property type="molecule type" value="Genomic_DNA"/>
</dbReference>
<dbReference type="Pfam" id="PF09819">
    <property type="entry name" value="ABC_cobalt"/>
    <property type="match status" value="1"/>
</dbReference>
<keyword evidence="1" id="KW-1133">Transmembrane helix</keyword>
<protein>
    <submittedName>
        <fullName evidence="2">ECF transporter S component</fullName>
    </submittedName>
</protein>
<evidence type="ECO:0000313" key="3">
    <source>
        <dbReference type="Proteomes" id="UP001241848"/>
    </source>
</evidence>
<feature type="transmembrane region" description="Helical" evidence="1">
    <location>
        <begin position="45"/>
        <end position="65"/>
    </location>
</feature>
<organism evidence="2 3">
    <name type="scientific">Paenibacillus zeirhizosphaerae</name>
    <dbReference type="NCBI Taxonomy" id="2987519"/>
    <lineage>
        <taxon>Bacteria</taxon>
        <taxon>Bacillati</taxon>
        <taxon>Bacillota</taxon>
        <taxon>Bacilli</taxon>
        <taxon>Bacillales</taxon>
        <taxon>Paenibacillaceae</taxon>
        <taxon>Paenibacillus</taxon>
    </lineage>
</organism>
<evidence type="ECO:0000256" key="1">
    <source>
        <dbReference type="SAM" id="Phobius"/>
    </source>
</evidence>
<gene>
    <name evidence="2" type="ORF">OIN60_02215</name>
</gene>
<proteinExistence type="predicted"/>
<sequence length="194" mass="21195">MKKIRFSAFTTFDIVLMAMLATANGAMTFYLSVVNKTLNSLGGPVATSSIVGLYMIYGLLAYYIIRKPGTAVITYAFGALVQSFMGTAYGFMSAIAAALCYMIAAELVFALMRHKVWNTGALMLVGGAMVPIWFIVAAYMFGYTSWGWQVLAIAFVVRLVSGVLLCGLLTKWLGDALGRTGLLRRYAWSRDQRA</sequence>
<reference evidence="2 3" key="1">
    <citation type="submission" date="2022-10" db="EMBL/GenBank/DDBJ databases">
        <title>Paenibacillus description and whole genome data of maize root bacterial community.</title>
        <authorList>
            <person name="Marton D."/>
            <person name="Farkas M."/>
            <person name="Cserhati M."/>
        </authorList>
    </citation>
    <scope>NUCLEOTIDE SEQUENCE [LARGE SCALE GENOMIC DNA]</scope>
    <source>
        <strain evidence="2 3">P96</strain>
    </source>
</reference>
<name>A0ABT9FM44_9BACL</name>
<keyword evidence="3" id="KW-1185">Reference proteome</keyword>
<keyword evidence="1" id="KW-0812">Transmembrane</keyword>
<dbReference type="Proteomes" id="UP001241848">
    <property type="component" value="Unassembled WGS sequence"/>
</dbReference>
<feature type="transmembrane region" description="Helical" evidence="1">
    <location>
        <begin position="119"/>
        <end position="140"/>
    </location>
</feature>
<keyword evidence="1" id="KW-0472">Membrane</keyword>
<accession>A0ABT9FM44</accession>